<name>A0A1G9YKP5_ALLAB</name>
<dbReference type="InterPro" id="IPR047127">
    <property type="entry name" value="MutT-like"/>
</dbReference>
<feature type="domain" description="Nudix hydrolase" evidence="12">
    <location>
        <begin position="150"/>
        <end position="275"/>
    </location>
</feature>
<dbReference type="GO" id="GO:0006260">
    <property type="term" value="P:DNA replication"/>
    <property type="evidence" value="ECO:0007669"/>
    <property type="project" value="UniProtKB-KW"/>
</dbReference>
<dbReference type="GO" id="GO:0044716">
    <property type="term" value="F:8-oxo-GDP phosphatase activity"/>
    <property type="evidence" value="ECO:0007669"/>
    <property type="project" value="TreeGrafter"/>
</dbReference>
<dbReference type="GO" id="GO:0044715">
    <property type="term" value="F:8-oxo-dGDP phosphatase activity"/>
    <property type="evidence" value="ECO:0007669"/>
    <property type="project" value="TreeGrafter"/>
</dbReference>
<dbReference type="PRINTS" id="PR00502">
    <property type="entry name" value="NUDIXFAMILY"/>
</dbReference>
<keyword evidence="9" id="KW-0234">DNA repair</keyword>
<keyword evidence="4" id="KW-0235">DNA replication</keyword>
<keyword evidence="8" id="KW-0460">Magnesium</keyword>
<dbReference type="PANTHER" id="PTHR47707:SF1">
    <property type="entry name" value="NUDIX HYDROLASE FAMILY PROTEIN"/>
    <property type="match status" value="1"/>
</dbReference>
<dbReference type="Gene3D" id="3.90.79.10">
    <property type="entry name" value="Nucleoside Triphosphate Pyrophosphohydrolase"/>
    <property type="match status" value="1"/>
</dbReference>
<evidence type="ECO:0000256" key="3">
    <source>
        <dbReference type="ARBA" id="ARBA00022457"/>
    </source>
</evidence>
<evidence type="ECO:0000256" key="8">
    <source>
        <dbReference type="ARBA" id="ARBA00022842"/>
    </source>
</evidence>
<gene>
    <name evidence="13" type="ORF">SAMN04489726_4896</name>
</gene>
<evidence type="ECO:0000256" key="6">
    <source>
        <dbReference type="ARBA" id="ARBA00022763"/>
    </source>
</evidence>
<dbReference type="InterPro" id="IPR000086">
    <property type="entry name" value="NUDIX_hydrolase_dom"/>
</dbReference>
<dbReference type="GO" id="GO:0035539">
    <property type="term" value="F:8-oxo-7,8-dihydrodeoxyguanosine triphosphate pyrophosphatase activity"/>
    <property type="evidence" value="ECO:0007669"/>
    <property type="project" value="UniProtKB-EC"/>
</dbReference>
<keyword evidence="7" id="KW-0378">Hydrolase</keyword>
<dbReference type="EC" id="3.6.1.55" evidence="11"/>
<dbReference type="STRING" id="211114.SAMN04489726_4896"/>
<comment type="catalytic activity">
    <reaction evidence="10">
        <text>8-oxo-dGTP + H2O = 8-oxo-dGMP + diphosphate + H(+)</text>
        <dbReference type="Rhea" id="RHEA:31575"/>
        <dbReference type="ChEBI" id="CHEBI:15377"/>
        <dbReference type="ChEBI" id="CHEBI:15378"/>
        <dbReference type="ChEBI" id="CHEBI:33019"/>
        <dbReference type="ChEBI" id="CHEBI:63224"/>
        <dbReference type="ChEBI" id="CHEBI:77896"/>
        <dbReference type="EC" id="3.6.1.55"/>
    </reaction>
</comment>
<reference evidence="13 14" key="1">
    <citation type="submission" date="2016-10" db="EMBL/GenBank/DDBJ databases">
        <authorList>
            <person name="de Groot N.N."/>
        </authorList>
    </citation>
    <scope>NUCLEOTIDE SEQUENCE [LARGE SCALE GENOMIC DNA]</scope>
    <source>
        <strain evidence="13 14">DSM 44149</strain>
    </source>
</reference>
<keyword evidence="5" id="KW-0479">Metal-binding</keyword>
<evidence type="ECO:0000256" key="4">
    <source>
        <dbReference type="ARBA" id="ARBA00022705"/>
    </source>
</evidence>
<dbReference type="EMBL" id="LT629701">
    <property type="protein sequence ID" value="SDN09694.1"/>
    <property type="molecule type" value="Genomic_DNA"/>
</dbReference>
<evidence type="ECO:0000256" key="1">
    <source>
        <dbReference type="ARBA" id="ARBA00001946"/>
    </source>
</evidence>
<dbReference type="CDD" id="cd03425">
    <property type="entry name" value="NUDIX_MutT_NudA_like"/>
    <property type="match status" value="1"/>
</dbReference>
<evidence type="ECO:0000313" key="14">
    <source>
        <dbReference type="Proteomes" id="UP000183376"/>
    </source>
</evidence>
<evidence type="ECO:0000256" key="11">
    <source>
        <dbReference type="ARBA" id="ARBA00038905"/>
    </source>
</evidence>
<evidence type="ECO:0000256" key="5">
    <source>
        <dbReference type="ARBA" id="ARBA00022723"/>
    </source>
</evidence>
<dbReference type="GO" id="GO:0046872">
    <property type="term" value="F:metal ion binding"/>
    <property type="evidence" value="ECO:0007669"/>
    <property type="project" value="UniProtKB-KW"/>
</dbReference>
<comment type="cofactor">
    <cofactor evidence="1">
        <name>Mg(2+)</name>
        <dbReference type="ChEBI" id="CHEBI:18420"/>
    </cofactor>
</comment>
<keyword evidence="14" id="KW-1185">Reference proteome</keyword>
<dbReference type="PROSITE" id="PS51462">
    <property type="entry name" value="NUDIX"/>
    <property type="match status" value="1"/>
</dbReference>
<dbReference type="SUPFAM" id="SSF55961">
    <property type="entry name" value="Bet v1-like"/>
    <property type="match status" value="1"/>
</dbReference>
<evidence type="ECO:0000256" key="9">
    <source>
        <dbReference type="ARBA" id="ARBA00023204"/>
    </source>
</evidence>
<proteinExistence type="inferred from homology"/>
<dbReference type="SUPFAM" id="SSF55811">
    <property type="entry name" value="Nudix"/>
    <property type="match status" value="1"/>
</dbReference>
<keyword evidence="3" id="KW-0515">Mutator protein</keyword>
<dbReference type="GO" id="GO:0006281">
    <property type="term" value="P:DNA repair"/>
    <property type="evidence" value="ECO:0007669"/>
    <property type="project" value="UniProtKB-KW"/>
</dbReference>
<keyword evidence="6" id="KW-0227">DNA damage</keyword>
<dbReference type="eggNOG" id="COG0494">
    <property type="taxonomic scope" value="Bacteria"/>
</dbReference>
<evidence type="ECO:0000256" key="2">
    <source>
        <dbReference type="ARBA" id="ARBA00005582"/>
    </source>
</evidence>
<protein>
    <recommendedName>
        <fullName evidence="11">8-oxo-dGTP diphosphatase</fullName>
        <ecNumber evidence="11">3.6.1.55</ecNumber>
    </recommendedName>
</protein>
<dbReference type="InterPro" id="IPR020476">
    <property type="entry name" value="Nudix_hydrolase"/>
</dbReference>
<dbReference type="GO" id="GO:0008413">
    <property type="term" value="F:8-oxo-7,8-dihydroguanosine triphosphate pyrophosphatase activity"/>
    <property type="evidence" value="ECO:0007669"/>
    <property type="project" value="TreeGrafter"/>
</dbReference>
<organism evidence="13 14">
    <name type="scientific">Allokutzneria albata</name>
    <name type="common">Kibdelosporangium albatum</name>
    <dbReference type="NCBI Taxonomy" id="211114"/>
    <lineage>
        <taxon>Bacteria</taxon>
        <taxon>Bacillati</taxon>
        <taxon>Actinomycetota</taxon>
        <taxon>Actinomycetes</taxon>
        <taxon>Pseudonocardiales</taxon>
        <taxon>Pseudonocardiaceae</taxon>
        <taxon>Allokutzneria</taxon>
    </lineage>
</organism>
<dbReference type="Pfam" id="PF00293">
    <property type="entry name" value="NUDIX"/>
    <property type="match status" value="1"/>
</dbReference>
<dbReference type="Proteomes" id="UP000183376">
    <property type="component" value="Chromosome I"/>
</dbReference>
<evidence type="ECO:0000256" key="7">
    <source>
        <dbReference type="ARBA" id="ARBA00022801"/>
    </source>
</evidence>
<dbReference type="RefSeq" id="WP_231950400.1">
    <property type="nucleotide sequence ID" value="NZ_JOEF01000002.1"/>
</dbReference>
<evidence type="ECO:0000313" key="13">
    <source>
        <dbReference type="EMBL" id="SDN09694.1"/>
    </source>
</evidence>
<sequence>MPVLRSTLLVDAPIRTVAAAVRDVAVVRATGPRAGTTARGDLLCTGDVLSFQVPLVPGVRVPMRTKIVRVDDTGLASELASSDQLVRELRHDITLAETGAGTLVTDSVHWVSPWGPLGSVADVLLMRRFVLRLLRRRGAALRSRIAELVAAPVVVAAAIVHKGHVLAQQRSYPEHLAGRWELPGGRVEAGETDEAALVRECVEELGARIRVGERVGPDVPLPKGYVMRTYAATLADGDELPEALEHLAVEWVPADRIAELDWLDPDIALLPDIGELLTAAP</sequence>
<comment type="similarity">
    <text evidence="2">Belongs to the Nudix hydrolase family.</text>
</comment>
<evidence type="ECO:0000259" key="12">
    <source>
        <dbReference type="PROSITE" id="PS51462"/>
    </source>
</evidence>
<dbReference type="AlphaFoldDB" id="A0A1G9YKP5"/>
<dbReference type="InterPro" id="IPR015797">
    <property type="entry name" value="NUDIX_hydrolase-like_dom_sf"/>
</dbReference>
<evidence type="ECO:0000256" key="10">
    <source>
        <dbReference type="ARBA" id="ARBA00035861"/>
    </source>
</evidence>
<dbReference type="PANTHER" id="PTHR47707">
    <property type="entry name" value="8-OXO-DGTP DIPHOSPHATASE"/>
    <property type="match status" value="1"/>
</dbReference>
<accession>A0A1G9YKP5</accession>